<dbReference type="InterPro" id="IPR010285">
    <property type="entry name" value="DNA_helicase_pif1-like_DEAD"/>
</dbReference>
<keyword evidence="1" id="KW-0067">ATP-binding</keyword>
<dbReference type="EC" id="5.6.2.3" evidence="1"/>
<dbReference type="Proteomes" id="UP000007879">
    <property type="component" value="Unassembled WGS sequence"/>
</dbReference>
<dbReference type="GO" id="GO:0005524">
    <property type="term" value="F:ATP binding"/>
    <property type="evidence" value="ECO:0007669"/>
    <property type="project" value="UniProtKB-KW"/>
</dbReference>
<evidence type="ECO:0000259" key="3">
    <source>
        <dbReference type="SMART" id="SM00382"/>
    </source>
</evidence>
<dbReference type="GO" id="GO:0000723">
    <property type="term" value="P:telomere maintenance"/>
    <property type="evidence" value="ECO:0007669"/>
    <property type="project" value="InterPro"/>
</dbReference>
<keyword evidence="1" id="KW-0547">Nucleotide-binding</keyword>
<sequence>MCKDEPQQIKQQIARKLDKLTVNCSQRQKLFKIGNTLISHRIVGAQEAVFCTTGLHLRGSSPSLVFINTNRPEKRGRLFKSNRELRVMSTGDDDVFNPGPLERYQSRPDGEPYDSMSLAHFSVWYNVADKNYEPLTSCAQPRYDLKNGLGKIYLRRKLACLRLPTITQESHGDTALRPDDNNNHQNLCGQNIEQNIGDIEDALTLDSISRRHFSDSEFEATITSLNDSQRVPYEKVLEYSRAVHDFQMRTRESMPSPFCTFITGGAGTGKSHVISVIKKHLERAYIGAGNACILMAPTGVAAFNIGGLTIHQALSLSVEHGNSTGYRKLGAERLMELRQSWKYVNTIIIDEISMVSYLTMSFIHQRLTEIKGTDDSEVLFGGLNVIAVGHFFQLPPVRDKFVFQDGRGYNPGSTHLWRDEFKLIELTQNMRQ</sequence>
<dbReference type="GeneID" id="109582184"/>
<keyword evidence="1" id="KW-0234">DNA repair</keyword>
<dbReference type="SMART" id="SM00382">
    <property type="entry name" value="AAA"/>
    <property type="match status" value="1"/>
</dbReference>
<evidence type="ECO:0000313" key="4">
    <source>
        <dbReference type="EnsemblMetazoa" id="XP_019852397.1"/>
    </source>
</evidence>
<dbReference type="EnsemblMetazoa" id="XM_019996838.1">
    <property type="protein sequence ID" value="XP_019852397.1"/>
    <property type="gene ID" value="LOC109582184"/>
</dbReference>
<keyword evidence="1" id="KW-0378">Hydrolase</keyword>
<evidence type="ECO:0000313" key="5">
    <source>
        <dbReference type="Proteomes" id="UP000007879"/>
    </source>
</evidence>
<dbReference type="PANTHER" id="PTHR47642">
    <property type="entry name" value="ATP-DEPENDENT DNA HELICASE"/>
    <property type="match status" value="1"/>
</dbReference>
<dbReference type="GO" id="GO:0006310">
    <property type="term" value="P:DNA recombination"/>
    <property type="evidence" value="ECO:0007669"/>
    <property type="project" value="UniProtKB-KW"/>
</dbReference>
<comment type="cofactor">
    <cofactor evidence="1">
        <name>Mg(2+)</name>
        <dbReference type="ChEBI" id="CHEBI:18420"/>
    </cofactor>
</comment>
<protein>
    <recommendedName>
        <fullName evidence="1">ATP-dependent DNA helicase</fullName>
        <ecNumber evidence="1">5.6.2.3</ecNumber>
    </recommendedName>
</protein>
<keyword evidence="1" id="KW-0227">DNA damage</keyword>
<feature type="region of interest" description="Disordered" evidence="2">
    <location>
        <begin position="90"/>
        <end position="109"/>
    </location>
</feature>
<dbReference type="Pfam" id="PF05970">
    <property type="entry name" value="PIF1"/>
    <property type="match status" value="1"/>
</dbReference>
<dbReference type="GO" id="GO:0043139">
    <property type="term" value="F:5'-3' DNA helicase activity"/>
    <property type="evidence" value="ECO:0007669"/>
    <property type="project" value="UniProtKB-EC"/>
</dbReference>
<reference evidence="5" key="1">
    <citation type="journal article" date="2010" name="Nature">
        <title>The Amphimedon queenslandica genome and the evolution of animal complexity.</title>
        <authorList>
            <person name="Srivastava M."/>
            <person name="Simakov O."/>
            <person name="Chapman J."/>
            <person name="Fahey B."/>
            <person name="Gauthier M.E."/>
            <person name="Mitros T."/>
            <person name="Richards G.S."/>
            <person name="Conaco C."/>
            <person name="Dacre M."/>
            <person name="Hellsten U."/>
            <person name="Larroux C."/>
            <person name="Putnam N.H."/>
            <person name="Stanke M."/>
            <person name="Adamska M."/>
            <person name="Darling A."/>
            <person name="Degnan S.M."/>
            <person name="Oakley T.H."/>
            <person name="Plachetzki D.C."/>
            <person name="Zhai Y."/>
            <person name="Adamski M."/>
            <person name="Calcino A."/>
            <person name="Cummins S.F."/>
            <person name="Goodstein D.M."/>
            <person name="Harris C."/>
            <person name="Jackson D.J."/>
            <person name="Leys S.P."/>
            <person name="Shu S."/>
            <person name="Woodcroft B.J."/>
            <person name="Vervoort M."/>
            <person name="Kosik K.S."/>
            <person name="Manning G."/>
            <person name="Degnan B.M."/>
            <person name="Rokhsar D.S."/>
        </authorList>
    </citation>
    <scope>NUCLEOTIDE SEQUENCE [LARGE SCALE GENOMIC DNA]</scope>
</reference>
<dbReference type="GO" id="GO:0016787">
    <property type="term" value="F:hydrolase activity"/>
    <property type="evidence" value="ECO:0007669"/>
    <property type="project" value="UniProtKB-KW"/>
</dbReference>
<evidence type="ECO:0000256" key="2">
    <source>
        <dbReference type="SAM" id="MobiDB-lite"/>
    </source>
</evidence>
<evidence type="ECO:0000256" key="1">
    <source>
        <dbReference type="RuleBase" id="RU363044"/>
    </source>
</evidence>
<keyword evidence="1" id="KW-0347">Helicase</keyword>
<dbReference type="InterPro" id="IPR027417">
    <property type="entry name" value="P-loop_NTPase"/>
</dbReference>
<dbReference type="RefSeq" id="XP_019852397.1">
    <property type="nucleotide sequence ID" value="XM_019996838.1"/>
</dbReference>
<name>A0AAN0J6L4_AMPQE</name>
<proteinExistence type="inferred from homology"/>
<dbReference type="InterPro" id="IPR051055">
    <property type="entry name" value="PIF1_helicase"/>
</dbReference>
<feature type="domain" description="AAA+ ATPase" evidence="3">
    <location>
        <begin position="256"/>
        <end position="407"/>
    </location>
</feature>
<keyword evidence="1" id="KW-0233">DNA recombination</keyword>
<comment type="catalytic activity">
    <reaction evidence="1">
        <text>ATP + H2O = ADP + phosphate + H(+)</text>
        <dbReference type="Rhea" id="RHEA:13065"/>
        <dbReference type="ChEBI" id="CHEBI:15377"/>
        <dbReference type="ChEBI" id="CHEBI:15378"/>
        <dbReference type="ChEBI" id="CHEBI:30616"/>
        <dbReference type="ChEBI" id="CHEBI:43474"/>
        <dbReference type="ChEBI" id="CHEBI:456216"/>
        <dbReference type="EC" id="5.6.2.3"/>
    </reaction>
</comment>
<accession>A0AAN0J6L4</accession>
<dbReference type="PANTHER" id="PTHR47642:SF5">
    <property type="entry name" value="ATP-DEPENDENT DNA HELICASE"/>
    <property type="match status" value="1"/>
</dbReference>
<dbReference type="InterPro" id="IPR003593">
    <property type="entry name" value="AAA+_ATPase"/>
</dbReference>
<dbReference type="GO" id="GO:0006281">
    <property type="term" value="P:DNA repair"/>
    <property type="evidence" value="ECO:0007669"/>
    <property type="project" value="UniProtKB-KW"/>
</dbReference>
<keyword evidence="5" id="KW-1185">Reference proteome</keyword>
<comment type="similarity">
    <text evidence="1">Belongs to the helicase family.</text>
</comment>
<dbReference type="Gene3D" id="3.40.50.300">
    <property type="entry name" value="P-loop containing nucleotide triphosphate hydrolases"/>
    <property type="match status" value="1"/>
</dbReference>
<dbReference type="SUPFAM" id="SSF52540">
    <property type="entry name" value="P-loop containing nucleoside triphosphate hydrolases"/>
    <property type="match status" value="1"/>
</dbReference>
<reference evidence="4" key="2">
    <citation type="submission" date="2024-06" db="UniProtKB">
        <authorList>
            <consortium name="EnsemblMetazoa"/>
        </authorList>
    </citation>
    <scope>IDENTIFICATION</scope>
</reference>
<organism evidence="4 5">
    <name type="scientific">Amphimedon queenslandica</name>
    <name type="common">Sponge</name>
    <dbReference type="NCBI Taxonomy" id="400682"/>
    <lineage>
        <taxon>Eukaryota</taxon>
        <taxon>Metazoa</taxon>
        <taxon>Porifera</taxon>
        <taxon>Demospongiae</taxon>
        <taxon>Heteroscleromorpha</taxon>
        <taxon>Haplosclerida</taxon>
        <taxon>Niphatidae</taxon>
        <taxon>Amphimedon</taxon>
    </lineage>
</organism>
<dbReference type="KEGG" id="aqu:109582184"/>
<dbReference type="AlphaFoldDB" id="A0AAN0J6L4"/>